<feature type="compositionally biased region" description="Low complexity" evidence="1">
    <location>
        <begin position="192"/>
        <end position="203"/>
    </location>
</feature>
<dbReference type="RefSeq" id="XP_012335833.1">
    <property type="nucleotide sequence ID" value="XM_012480410.1"/>
</dbReference>
<protein>
    <submittedName>
        <fullName evidence="2">Uncharacterized protein</fullName>
    </submittedName>
</protein>
<evidence type="ECO:0000313" key="2">
    <source>
        <dbReference type="EMBL" id="KJP87619.1"/>
    </source>
</evidence>
<dbReference type="OMA" id="NTEIVHM"/>
<gene>
    <name evidence="2" type="ORF">AK88_02787</name>
</gene>
<sequence>MEEYLRKRYLGKEPKKDKRNKRSSVKIYDSEEEERRVHSHIGDAPLEDDPFVVEESDESSDIPITVTGDNNTEIVHMSIESKKKILQSLKGELTRDKLINEKSEEVCKASVKKLRKGSDRCSRRGKKGGSTNGSSKKEGESSGADSQSSDFSRHGATAAKPKGGVRGNRSGSDSDLSPPRRLRRGQGGRRSSGGSDSDLSPPRRSGEGGRRNSGGSDSDLSPPRRLKSRRTGGKQSESVSSSNHSSEDSIVTSDDREPQRPWGKGKKTQAGTSPEKKEKQNMESTIYRDKGGKIISREEWISTQKKDMNTKYSTSGKKGAGDGEEEQDKEKEKKKKKKN</sequence>
<feature type="compositionally biased region" description="Low complexity" evidence="1">
    <location>
        <begin position="141"/>
        <end position="150"/>
    </location>
</feature>
<organism evidence="2 3">
    <name type="scientific">Plasmodium fragile</name>
    <dbReference type="NCBI Taxonomy" id="5857"/>
    <lineage>
        <taxon>Eukaryota</taxon>
        <taxon>Sar</taxon>
        <taxon>Alveolata</taxon>
        <taxon>Apicomplexa</taxon>
        <taxon>Aconoidasida</taxon>
        <taxon>Haemosporida</taxon>
        <taxon>Plasmodiidae</taxon>
        <taxon>Plasmodium</taxon>
        <taxon>Plasmodium (Plasmodium)</taxon>
    </lineage>
</organism>
<dbReference type="GeneID" id="24268101"/>
<feature type="region of interest" description="Disordered" evidence="1">
    <location>
        <begin position="107"/>
        <end position="339"/>
    </location>
</feature>
<feature type="compositionally biased region" description="Basic and acidic residues" evidence="1">
    <location>
        <begin position="1"/>
        <end position="16"/>
    </location>
</feature>
<dbReference type="OrthoDB" id="10611283at2759"/>
<evidence type="ECO:0000256" key="1">
    <source>
        <dbReference type="SAM" id="MobiDB-lite"/>
    </source>
</evidence>
<reference evidence="2 3" key="1">
    <citation type="submission" date="2014-03" db="EMBL/GenBank/DDBJ databases">
        <title>The Genome Sequence of Plasmodium fragile nilgiri.</title>
        <authorList>
            <consortium name="The Broad Institute Genomics Platform"/>
            <consortium name="The Broad Institute Genome Sequencing Center for Infectious Disease"/>
            <person name="Neafsey D."/>
            <person name="Duraisingh M."/>
            <person name="Young S.K."/>
            <person name="Zeng Q."/>
            <person name="Gargeya S."/>
            <person name="Abouelleil A."/>
            <person name="Alvarado L."/>
            <person name="Chapman S.B."/>
            <person name="Gainer-Dewar J."/>
            <person name="Goldberg J."/>
            <person name="Griggs A."/>
            <person name="Gujja S."/>
            <person name="Hansen M."/>
            <person name="Howarth C."/>
            <person name="Imamovic A."/>
            <person name="Larimer J."/>
            <person name="Pearson M."/>
            <person name="Poon T.W."/>
            <person name="Priest M."/>
            <person name="Roberts A."/>
            <person name="Saif S."/>
            <person name="Shea T."/>
            <person name="Sykes S."/>
            <person name="Wortman J."/>
            <person name="Nusbaum C."/>
            <person name="Birren B."/>
        </authorList>
    </citation>
    <scope>NUCLEOTIDE SEQUENCE [LARGE SCALE GENOMIC DNA]</scope>
    <source>
        <strain evidence="3">nilgiri</strain>
    </source>
</reference>
<dbReference type="VEuPathDB" id="PlasmoDB:AK88_02787"/>
<dbReference type="Proteomes" id="UP000054561">
    <property type="component" value="Unassembled WGS sequence"/>
</dbReference>
<dbReference type="EMBL" id="KQ001672">
    <property type="protein sequence ID" value="KJP87619.1"/>
    <property type="molecule type" value="Genomic_DNA"/>
</dbReference>
<accession>A0A0D9QKS9</accession>
<keyword evidence="3" id="KW-1185">Reference proteome</keyword>
<dbReference type="AlphaFoldDB" id="A0A0D9QKS9"/>
<evidence type="ECO:0000313" key="3">
    <source>
        <dbReference type="Proteomes" id="UP000054561"/>
    </source>
</evidence>
<feature type="compositionally biased region" description="Basic and acidic residues" evidence="1">
    <location>
        <begin position="274"/>
        <end position="309"/>
    </location>
</feature>
<proteinExistence type="predicted"/>
<feature type="region of interest" description="Disordered" evidence="1">
    <location>
        <begin position="1"/>
        <end position="48"/>
    </location>
</feature>
<name>A0A0D9QKS9_PLAFR</name>